<gene>
    <name evidence="2" type="ORF">BLNAU_2023</name>
</gene>
<organism evidence="2 3">
    <name type="scientific">Blattamonas nauphoetae</name>
    <dbReference type="NCBI Taxonomy" id="2049346"/>
    <lineage>
        <taxon>Eukaryota</taxon>
        <taxon>Metamonada</taxon>
        <taxon>Preaxostyla</taxon>
        <taxon>Oxymonadida</taxon>
        <taxon>Blattamonas</taxon>
    </lineage>
</organism>
<proteinExistence type="predicted"/>
<protein>
    <submittedName>
        <fullName evidence="2">Uncharacterized protein</fullName>
    </submittedName>
</protein>
<feature type="compositionally biased region" description="Basic and acidic residues" evidence="1">
    <location>
        <begin position="1"/>
        <end position="23"/>
    </location>
</feature>
<comment type="caution">
    <text evidence="2">The sequence shown here is derived from an EMBL/GenBank/DDBJ whole genome shotgun (WGS) entry which is preliminary data.</text>
</comment>
<dbReference type="EMBL" id="JARBJD010000008">
    <property type="protein sequence ID" value="KAK2963000.1"/>
    <property type="molecule type" value="Genomic_DNA"/>
</dbReference>
<sequence>MDRTSRREMTSSDERNLVEERMSMEGIEGSEAGTRTVEIDEGKEEGTAPLAILGQAILPLPTANRNLSRRAPLPVPNALVVDARTNTIASINTRHIDTPHTSNGSENRKTRLV</sequence>
<accession>A0ABQ9YGY4</accession>
<reference evidence="2 3" key="1">
    <citation type="journal article" date="2022" name="bioRxiv">
        <title>Genomics of Preaxostyla Flagellates Illuminates Evolutionary Transitions and the Path Towards Mitochondrial Loss.</title>
        <authorList>
            <person name="Novak L.V.F."/>
            <person name="Treitli S.C."/>
            <person name="Pyrih J."/>
            <person name="Halakuc P."/>
            <person name="Pipaliya S.V."/>
            <person name="Vacek V."/>
            <person name="Brzon O."/>
            <person name="Soukal P."/>
            <person name="Eme L."/>
            <person name="Dacks J.B."/>
            <person name="Karnkowska A."/>
            <person name="Elias M."/>
            <person name="Hampl V."/>
        </authorList>
    </citation>
    <scope>NUCLEOTIDE SEQUENCE [LARGE SCALE GENOMIC DNA]</scope>
    <source>
        <strain evidence="2">NAU3</strain>
        <tissue evidence="2">Gut</tissue>
    </source>
</reference>
<feature type="region of interest" description="Disordered" evidence="1">
    <location>
        <begin position="1"/>
        <end position="36"/>
    </location>
</feature>
<evidence type="ECO:0000313" key="2">
    <source>
        <dbReference type="EMBL" id="KAK2963000.1"/>
    </source>
</evidence>
<feature type="compositionally biased region" description="Polar residues" evidence="1">
    <location>
        <begin position="93"/>
        <end position="105"/>
    </location>
</feature>
<evidence type="ECO:0000313" key="3">
    <source>
        <dbReference type="Proteomes" id="UP001281761"/>
    </source>
</evidence>
<dbReference type="Proteomes" id="UP001281761">
    <property type="component" value="Unassembled WGS sequence"/>
</dbReference>
<evidence type="ECO:0000256" key="1">
    <source>
        <dbReference type="SAM" id="MobiDB-lite"/>
    </source>
</evidence>
<keyword evidence="3" id="KW-1185">Reference proteome</keyword>
<name>A0ABQ9YGY4_9EUKA</name>
<feature type="region of interest" description="Disordered" evidence="1">
    <location>
        <begin position="93"/>
        <end position="113"/>
    </location>
</feature>